<sequence>MKLSYVFLIIAFLFGQLQVAGASVPAQKMSSEAHACCDEMTEMHHDMHSAHKTAHQMSSHSTQTTGHACCDHTMASAGCPMCGDQCDCGVTCHITSHSFGVIQTVAIRMAPMVVKTVEPSDFSFVSAELALEKRPPKHA</sequence>
<dbReference type="EMBL" id="CP035033">
    <property type="protein sequence ID" value="QAB15900.1"/>
    <property type="molecule type" value="Genomic_DNA"/>
</dbReference>
<organism evidence="2 3">
    <name type="scientific">Hydrogenovibrio thermophilus</name>
    <dbReference type="NCBI Taxonomy" id="265883"/>
    <lineage>
        <taxon>Bacteria</taxon>
        <taxon>Pseudomonadati</taxon>
        <taxon>Pseudomonadota</taxon>
        <taxon>Gammaproteobacteria</taxon>
        <taxon>Thiotrichales</taxon>
        <taxon>Piscirickettsiaceae</taxon>
        <taxon>Hydrogenovibrio</taxon>
    </lineage>
</organism>
<evidence type="ECO:0000256" key="1">
    <source>
        <dbReference type="SAM" id="SignalP"/>
    </source>
</evidence>
<reference evidence="2 3" key="1">
    <citation type="journal article" date="2018" name="Environ. Microbiol.">
        <title>Genomes of ubiquitous marine and hypersaline Hydrogenovibrio, Thiomicrorhabdus and Thiomicrospira spp. encode a diversity of mechanisms to sustain chemolithoautotrophy in heterogeneous environments.</title>
        <authorList>
            <person name="Scott K.M."/>
            <person name="Williams J."/>
            <person name="Porter C.M.B."/>
            <person name="Russel S."/>
            <person name="Harmer T.L."/>
            <person name="Paul J.H."/>
            <person name="Antonen K.M."/>
            <person name="Bridges M.K."/>
            <person name="Camper G.J."/>
            <person name="Campla C.K."/>
            <person name="Casella L.G."/>
            <person name="Chase E."/>
            <person name="Conrad J.W."/>
            <person name="Cruz M.C."/>
            <person name="Dunlap D.S."/>
            <person name="Duran L."/>
            <person name="Fahsbender E.M."/>
            <person name="Goldsmith D.B."/>
            <person name="Keeley R.F."/>
            <person name="Kondoff M.R."/>
            <person name="Kussy B.I."/>
            <person name="Lane M.K."/>
            <person name="Lawler S."/>
            <person name="Leigh B.A."/>
            <person name="Lewis C."/>
            <person name="Lostal L.M."/>
            <person name="Marking D."/>
            <person name="Mancera P.A."/>
            <person name="McClenthan E.C."/>
            <person name="McIntyre E.A."/>
            <person name="Mine J.A."/>
            <person name="Modi S."/>
            <person name="Moore B.D."/>
            <person name="Morgan W.A."/>
            <person name="Nelson K.M."/>
            <person name="Nguyen K.N."/>
            <person name="Ogburn N."/>
            <person name="Parrino D.G."/>
            <person name="Pedapudi A.D."/>
            <person name="Pelham R.P."/>
            <person name="Preece A.M."/>
            <person name="Rampersad E.A."/>
            <person name="Richardson J.C."/>
            <person name="Rodgers C.M."/>
            <person name="Schaffer B.L."/>
            <person name="Sheridan N.E."/>
            <person name="Solone M.R."/>
            <person name="Staley Z.R."/>
            <person name="Tabuchi M."/>
            <person name="Waide R.J."/>
            <person name="Wanjugi P.W."/>
            <person name="Young S."/>
            <person name="Clum A."/>
            <person name="Daum C."/>
            <person name="Huntemann M."/>
            <person name="Ivanova N."/>
            <person name="Kyrpides N."/>
            <person name="Mikhailova N."/>
            <person name="Palaniappan K."/>
            <person name="Pillay M."/>
            <person name="Reddy T.B.K."/>
            <person name="Shapiro N."/>
            <person name="Stamatis D."/>
            <person name="Varghese N."/>
            <person name="Woyke T."/>
            <person name="Boden R."/>
            <person name="Freyermuth S.K."/>
            <person name="Kerfeld C.A."/>
        </authorList>
    </citation>
    <scope>NUCLEOTIDE SEQUENCE [LARGE SCALE GENOMIC DNA]</scope>
    <source>
        <strain evidence="2 3">JR-2</strain>
    </source>
</reference>
<feature type="chain" id="PRO_5019179979" description="CopL family metal-binding regulatory protein" evidence="1">
    <location>
        <begin position="23"/>
        <end position="139"/>
    </location>
</feature>
<keyword evidence="3" id="KW-1185">Reference proteome</keyword>
<name>A0A410H516_9GAMM</name>
<evidence type="ECO:0008006" key="4">
    <source>
        <dbReference type="Google" id="ProtNLM"/>
    </source>
</evidence>
<dbReference type="Proteomes" id="UP000285478">
    <property type="component" value="Chromosome"/>
</dbReference>
<accession>A0A410H516</accession>
<evidence type="ECO:0000313" key="2">
    <source>
        <dbReference type="EMBL" id="QAB15900.1"/>
    </source>
</evidence>
<protein>
    <recommendedName>
        <fullName evidence="4">CopL family metal-binding regulatory protein</fullName>
    </recommendedName>
</protein>
<dbReference type="AlphaFoldDB" id="A0A410H516"/>
<dbReference type="KEGG" id="htr:EPV75_09540"/>
<proteinExistence type="predicted"/>
<feature type="signal peptide" evidence="1">
    <location>
        <begin position="1"/>
        <end position="22"/>
    </location>
</feature>
<evidence type="ECO:0000313" key="3">
    <source>
        <dbReference type="Proteomes" id="UP000285478"/>
    </source>
</evidence>
<keyword evidence="1" id="KW-0732">Signal</keyword>
<gene>
    <name evidence="2" type="ORF">EPV75_09540</name>
</gene>
<dbReference type="RefSeq" id="WP_128385234.1">
    <property type="nucleotide sequence ID" value="NZ_CP035033.1"/>
</dbReference>